<accession>A0AAW0K3P1</accession>
<keyword evidence="5" id="KW-1185">Reference proteome</keyword>
<evidence type="ECO:0000313" key="5">
    <source>
        <dbReference type="Proteomes" id="UP001488838"/>
    </source>
</evidence>
<dbReference type="SUPFAM" id="SSF48726">
    <property type="entry name" value="Immunoglobulin"/>
    <property type="match status" value="1"/>
</dbReference>
<organism evidence="4 5">
    <name type="scientific">Myodes glareolus</name>
    <name type="common">Bank vole</name>
    <name type="synonym">Clethrionomys glareolus</name>
    <dbReference type="NCBI Taxonomy" id="447135"/>
    <lineage>
        <taxon>Eukaryota</taxon>
        <taxon>Metazoa</taxon>
        <taxon>Chordata</taxon>
        <taxon>Craniata</taxon>
        <taxon>Vertebrata</taxon>
        <taxon>Euteleostomi</taxon>
        <taxon>Mammalia</taxon>
        <taxon>Eutheria</taxon>
        <taxon>Euarchontoglires</taxon>
        <taxon>Glires</taxon>
        <taxon>Rodentia</taxon>
        <taxon>Myomorpha</taxon>
        <taxon>Muroidea</taxon>
        <taxon>Cricetidae</taxon>
        <taxon>Arvicolinae</taxon>
        <taxon>Myodes</taxon>
    </lineage>
</organism>
<name>A0AAW0K3P1_MYOGA</name>
<proteinExistence type="predicted"/>
<keyword evidence="2" id="KW-1133">Transmembrane helix</keyword>
<comment type="caution">
    <text evidence="4">The sequence shown here is derived from an EMBL/GenBank/DDBJ whole genome shotgun (WGS) entry which is preliminary data.</text>
</comment>
<feature type="compositionally biased region" description="Basic and acidic residues" evidence="1">
    <location>
        <begin position="323"/>
        <end position="334"/>
    </location>
</feature>
<dbReference type="InterPro" id="IPR039089">
    <property type="entry name" value="IGSF6"/>
</dbReference>
<dbReference type="Pfam" id="PF07686">
    <property type="entry name" value="V-set"/>
    <property type="match status" value="1"/>
</dbReference>
<dbReference type="PANTHER" id="PTHR15297">
    <property type="entry name" value="IMMUNOGLOBULIN SUPERFAMILY MEMBER 6"/>
    <property type="match status" value="1"/>
</dbReference>
<keyword evidence="2" id="KW-0472">Membrane</keyword>
<evidence type="ECO:0000259" key="3">
    <source>
        <dbReference type="PROSITE" id="PS50835"/>
    </source>
</evidence>
<evidence type="ECO:0000256" key="1">
    <source>
        <dbReference type="SAM" id="MobiDB-lite"/>
    </source>
</evidence>
<dbReference type="PANTHER" id="PTHR15297:SF2">
    <property type="entry name" value="IMMUNOGLOBULIN SUPERFAMILY MEMBER 6"/>
    <property type="match status" value="1"/>
</dbReference>
<dbReference type="InterPro" id="IPR003599">
    <property type="entry name" value="Ig_sub"/>
</dbReference>
<dbReference type="InterPro" id="IPR036179">
    <property type="entry name" value="Ig-like_dom_sf"/>
</dbReference>
<keyword evidence="2" id="KW-0812">Transmembrane</keyword>
<reference evidence="4 5" key="1">
    <citation type="journal article" date="2023" name="bioRxiv">
        <title>Conserved and derived expression patterns and positive selection on dental genes reveal complex evolutionary context of ever-growing rodent molars.</title>
        <authorList>
            <person name="Calamari Z.T."/>
            <person name="Song A."/>
            <person name="Cohen E."/>
            <person name="Akter M."/>
            <person name="Roy R.D."/>
            <person name="Hallikas O."/>
            <person name="Christensen M.M."/>
            <person name="Li P."/>
            <person name="Marangoni P."/>
            <person name="Jernvall J."/>
            <person name="Klein O.D."/>
        </authorList>
    </citation>
    <scope>NUCLEOTIDE SEQUENCE [LARGE SCALE GENOMIC DNA]</scope>
    <source>
        <strain evidence="4">V071</strain>
    </source>
</reference>
<dbReference type="Gene3D" id="2.60.40.10">
    <property type="entry name" value="Immunoglobulins"/>
    <property type="match status" value="1"/>
</dbReference>
<dbReference type="Proteomes" id="UP001488838">
    <property type="component" value="Unassembled WGS sequence"/>
</dbReference>
<dbReference type="PROSITE" id="PS50835">
    <property type="entry name" value="IG_LIKE"/>
    <property type="match status" value="1"/>
</dbReference>
<evidence type="ECO:0000313" key="4">
    <source>
        <dbReference type="EMBL" id="KAK7833290.1"/>
    </source>
</evidence>
<dbReference type="InterPro" id="IPR007110">
    <property type="entry name" value="Ig-like_dom"/>
</dbReference>
<dbReference type="EMBL" id="JBBHLL010000007">
    <property type="protein sequence ID" value="KAK7833290.1"/>
    <property type="molecule type" value="Genomic_DNA"/>
</dbReference>
<feature type="transmembrane region" description="Helical" evidence="2">
    <location>
        <begin position="230"/>
        <end position="253"/>
    </location>
</feature>
<feature type="region of interest" description="Disordered" evidence="1">
    <location>
        <begin position="323"/>
        <end position="342"/>
    </location>
</feature>
<gene>
    <name evidence="4" type="ORF">U0070_017289</name>
</gene>
<dbReference type="InterPro" id="IPR013106">
    <property type="entry name" value="Ig_V-set"/>
</dbReference>
<evidence type="ECO:0000256" key="2">
    <source>
        <dbReference type="SAM" id="Phobius"/>
    </source>
</evidence>
<dbReference type="SMART" id="SM00409">
    <property type="entry name" value="IG"/>
    <property type="match status" value="1"/>
</dbReference>
<dbReference type="AlphaFoldDB" id="A0AAW0K3P1"/>
<protein>
    <recommendedName>
        <fullName evidence="3">Ig-like domain-containing protein</fullName>
    </recommendedName>
</protein>
<feature type="domain" description="Ig-like" evidence="3">
    <location>
        <begin position="87"/>
        <end position="161"/>
    </location>
</feature>
<sequence length="342" mass="38410">MRKRKKLNLGCIQSVNAMECFNPEDTRRKRKHPLEYMPSTRRVMGPVSTSKVGLPLEISLILFHVGVVGACTVSVVQPSYLEVDYTSETVTLECTFSTTGCSSKQPRSLWFRCGAHQPEALCLDGCRNKADKFTVEETLDQNRVSLTVNRVSPNDSAIYICGIAFPHEPAPRAKQTGSGTALVVRGWFSNWCKLSQFLRKLMPASTCFNSASSFCLHHEEGLLSREVHSLLIVIIALLSVYITGVCVIFTVLFRSKSNSSRSRETKEDSQKTGPTAESPAIQVKPMFLKDKPSLLILQKSARRIFREIAQELYHKRYVETCQQPERDGTYENRRALPTSGRP</sequence>
<dbReference type="InterPro" id="IPR013783">
    <property type="entry name" value="Ig-like_fold"/>
</dbReference>
<dbReference type="SMART" id="SM00406">
    <property type="entry name" value="IGv"/>
    <property type="match status" value="1"/>
</dbReference>